<proteinExistence type="predicted"/>
<gene>
    <name evidence="2" type="ORF">HAX54_049308</name>
</gene>
<keyword evidence="3" id="KW-1185">Reference proteome</keyword>
<feature type="region of interest" description="Disordered" evidence="1">
    <location>
        <begin position="1"/>
        <end position="72"/>
    </location>
</feature>
<dbReference type="EMBL" id="JACEIK010008327">
    <property type="protein sequence ID" value="MCE3051271.1"/>
    <property type="molecule type" value="Genomic_DNA"/>
</dbReference>
<evidence type="ECO:0000313" key="2">
    <source>
        <dbReference type="EMBL" id="MCE3051271.1"/>
    </source>
</evidence>
<evidence type="ECO:0000256" key="1">
    <source>
        <dbReference type="SAM" id="MobiDB-lite"/>
    </source>
</evidence>
<evidence type="ECO:0000313" key="3">
    <source>
        <dbReference type="Proteomes" id="UP000823775"/>
    </source>
</evidence>
<feature type="compositionally biased region" description="Polar residues" evidence="1">
    <location>
        <begin position="13"/>
        <end position="36"/>
    </location>
</feature>
<feature type="compositionally biased region" description="Basic and acidic residues" evidence="1">
    <location>
        <begin position="58"/>
        <end position="72"/>
    </location>
</feature>
<feature type="compositionally biased region" description="Polar residues" evidence="1">
    <location>
        <begin position="44"/>
        <end position="57"/>
    </location>
</feature>
<protein>
    <submittedName>
        <fullName evidence="2">Uncharacterized protein</fullName>
    </submittedName>
</protein>
<sequence>NTGGGEGNHNYRDNYNPSKRNHTNFSCGGNKNQNWHRQQRHENFQQSQGNQTHNQPRSVEELLKNDWRSRIR</sequence>
<comment type="caution">
    <text evidence="2">The sequence shown here is derived from an EMBL/GenBank/DDBJ whole genome shotgun (WGS) entry which is preliminary data.</text>
</comment>
<organism evidence="2 3">
    <name type="scientific">Datura stramonium</name>
    <name type="common">Jimsonweed</name>
    <name type="synonym">Common thornapple</name>
    <dbReference type="NCBI Taxonomy" id="4076"/>
    <lineage>
        <taxon>Eukaryota</taxon>
        <taxon>Viridiplantae</taxon>
        <taxon>Streptophyta</taxon>
        <taxon>Embryophyta</taxon>
        <taxon>Tracheophyta</taxon>
        <taxon>Spermatophyta</taxon>
        <taxon>Magnoliopsida</taxon>
        <taxon>eudicotyledons</taxon>
        <taxon>Gunneridae</taxon>
        <taxon>Pentapetalae</taxon>
        <taxon>asterids</taxon>
        <taxon>lamiids</taxon>
        <taxon>Solanales</taxon>
        <taxon>Solanaceae</taxon>
        <taxon>Solanoideae</taxon>
        <taxon>Datureae</taxon>
        <taxon>Datura</taxon>
    </lineage>
</organism>
<name>A0ABS8WMG9_DATST</name>
<accession>A0ABS8WMG9</accession>
<reference evidence="2 3" key="1">
    <citation type="journal article" date="2021" name="BMC Genomics">
        <title>Datura genome reveals duplications of psychoactive alkaloid biosynthetic genes and high mutation rate following tissue culture.</title>
        <authorList>
            <person name="Rajewski A."/>
            <person name="Carter-House D."/>
            <person name="Stajich J."/>
            <person name="Litt A."/>
        </authorList>
    </citation>
    <scope>NUCLEOTIDE SEQUENCE [LARGE SCALE GENOMIC DNA]</scope>
    <source>
        <strain evidence="2">AR-01</strain>
    </source>
</reference>
<feature type="non-terminal residue" evidence="2">
    <location>
        <position position="1"/>
    </location>
</feature>
<dbReference type="Proteomes" id="UP000823775">
    <property type="component" value="Unassembled WGS sequence"/>
</dbReference>